<evidence type="ECO:0000256" key="1">
    <source>
        <dbReference type="ARBA" id="ARBA00004141"/>
    </source>
</evidence>
<dbReference type="GO" id="GO:0031464">
    <property type="term" value="C:Cul4A-RING E3 ubiquitin ligase complex"/>
    <property type="evidence" value="ECO:0000318"/>
    <property type="project" value="GO_Central"/>
</dbReference>
<dbReference type="GO" id="GO:0016020">
    <property type="term" value="C:membrane"/>
    <property type="evidence" value="ECO:0007669"/>
    <property type="project" value="UniProtKB-SubCell"/>
</dbReference>
<dbReference type="GO" id="GO:0043161">
    <property type="term" value="P:proteasome-mediated ubiquitin-dependent protein catabolic process"/>
    <property type="evidence" value="ECO:0000318"/>
    <property type="project" value="GO_Central"/>
</dbReference>
<organism evidence="7 8">
    <name type="scientific">Monosiga brevicollis</name>
    <name type="common">Choanoflagellate</name>
    <dbReference type="NCBI Taxonomy" id="81824"/>
    <lineage>
        <taxon>Eukaryota</taxon>
        <taxon>Choanoflagellata</taxon>
        <taxon>Craspedida</taxon>
        <taxon>Salpingoecidae</taxon>
        <taxon>Monosiga</taxon>
    </lineage>
</organism>
<dbReference type="Pfam" id="PF01925">
    <property type="entry name" value="TauE"/>
    <property type="match status" value="2"/>
</dbReference>
<feature type="transmembrane region" description="Helical" evidence="6">
    <location>
        <begin position="50"/>
        <end position="68"/>
    </location>
</feature>
<feature type="transmembrane region" description="Helical" evidence="6">
    <location>
        <begin position="292"/>
        <end position="312"/>
    </location>
</feature>
<gene>
    <name evidence="7" type="ORF">MONBRDRAFT_26471</name>
</gene>
<dbReference type="AlphaFoldDB" id="A9V2G5"/>
<feature type="region of interest" description="Disordered" evidence="5">
    <location>
        <begin position="149"/>
        <end position="170"/>
    </location>
</feature>
<dbReference type="OMA" id="PIHIAFC"/>
<evidence type="ECO:0000256" key="5">
    <source>
        <dbReference type="SAM" id="MobiDB-lite"/>
    </source>
</evidence>
<feature type="transmembrane region" description="Helical" evidence="6">
    <location>
        <begin position="108"/>
        <end position="127"/>
    </location>
</feature>
<keyword evidence="4 6" id="KW-0472">Membrane</keyword>
<dbReference type="InParanoid" id="A9V2G5"/>
<dbReference type="InterPro" id="IPR002781">
    <property type="entry name" value="TM_pro_TauE-like"/>
</dbReference>
<comment type="subcellular location">
    <subcellularLocation>
        <location evidence="1">Membrane</location>
        <topology evidence="1">Multi-pass membrane protein</topology>
    </subcellularLocation>
</comment>
<keyword evidence="8" id="KW-1185">Reference proteome</keyword>
<feature type="transmembrane region" description="Helical" evidence="6">
    <location>
        <begin position="454"/>
        <end position="476"/>
    </location>
</feature>
<evidence type="ECO:0000313" key="7">
    <source>
        <dbReference type="EMBL" id="EDQ88372.1"/>
    </source>
</evidence>
<reference evidence="7 8" key="1">
    <citation type="journal article" date="2008" name="Nature">
        <title>The genome of the choanoflagellate Monosiga brevicollis and the origin of metazoans.</title>
        <authorList>
            <consortium name="JGI Sequencing"/>
            <person name="King N."/>
            <person name="Westbrook M.J."/>
            <person name="Young S.L."/>
            <person name="Kuo A."/>
            <person name="Abedin M."/>
            <person name="Chapman J."/>
            <person name="Fairclough S."/>
            <person name="Hellsten U."/>
            <person name="Isogai Y."/>
            <person name="Letunic I."/>
            <person name="Marr M."/>
            <person name="Pincus D."/>
            <person name="Putnam N."/>
            <person name="Rokas A."/>
            <person name="Wright K.J."/>
            <person name="Zuzow R."/>
            <person name="Dirks W."/>
            <person name="Good M."/>
            <person name="Goodstein D."/>
            <person name="Lemons D."/>
            <person name="Li W."/>
            <person name="Lyons J.B."/>
            <person name="Morris A."/>
            <person name="Nichols S."/>
            <person name="Richter D.J."/>
            <person name="Salamov A."/>
            <person name="Bork P."/>
            <person name="Lim W.A."/>
            <person name="Manning G."/>
            <person name="Miller W.T."/>
            <person name="McGinnis W."/>
            <person name="Shapiro H."/>
            <person name="Tjian R."/>
            <person name="Grigoriev I.V."/>
            <person name="Rokhsar D."/>
        </authorList>
    </citation>
    <scope>NUCLEOTIDE SEQUENCE [LARGE SCALE GENOMIC DNA]</scope>
    <source>
        <strain evidence="8">MX1 / ATCC 50154</strain>
    </source>
</reference>
<dbReference type="PANTHER" id="PTHR14255:SF3">
    <property type="entry name" value="SULFITE EXPORTER TAUE_SAFE FAMILY PROTEIN 5-RELATED"/>
    <property type="match status" value="1"/>
</dbReference>
<feature type="transmembrane region" description="Helical" evidence="6">
    <location>
        <begin position="7"/>
        <end position="38"/>
    </location>
</feature>
<feature type="transmembrane region" description="Helical" evidence="6">
    <location>
        <begin position="385"/>
        <end position="404"/>
    </location>
</feature>
<proteinExistence type="predicted"/>
<dbReference type="Proteomes" id="UP000001357">
    <property type="component" value="Unassembled WGS sequence"/>
</dbReference>
<evidence type="ECO:0000256" key="3">
    <source>
        <dbReference type="ARBA" id="ARBA00022989"/>
    </source>
</evidence>
<dbReference type="EMBL" id="CH991555">
    <property type="protein sequence ID" value="EDQ88372.1"/>
    <property type="molecule type" value="Genomic_DNA"/>
</dbReference>
<dbReference type="PANTHER" id="PTHR14255">
    <property type="entry name" value="CEREBLON"/>
    <property type="match status" value="1"/>
</dbReference>
<dbReference type="STRING" id="81824.A9V2G5"/>
<keyword evidence="2 6" id="KW-0812">Transmembrane</keyword>
<accession>A9V2G5</accession>
<name>A9V2G5_MONBE</name>
<protein>
    <submittedName>
        <fullName evidence="7">Uncharacterized protein</fullName>
    </submittedName>
</protein>
<dbReference type="RefSeq" id="XP_001746965.1">
    <property type="nucleotide sequence ID" value="XM_001746913.1"/>
</dbReference>
<sequence length="499" mass="53834">MHGAAAWGLAVPLVFLGAALNVGAGIGGGATFVAIYFLVLGEDAHGAVPLSKATIFGLSLAAFAVNIWKRHPHDPKRPLIDYDTAMMLEPMTLLGGILGVILNVIFPNWLVLLPLCLLLGFISYKTLKKAWNMHKKELAARIGADANKPALEDSDKEQLMPADDAEDDEASTGLVMAEQLEKEDPSLELTMPSDARRSIAVASNGDDDANLGLQGSSSTDFASLGDEGSMRQVAVEDGPDAMAALRAALERDDHRLAKWDRILMLGAVWIGYFVLTFLLYRAEDAVPRCEAGWVVLLLCSIPYVVGVTYLFARRLHRQTIQKKAVGYVFHPGDVMWEGRNLYYYPEMAFFAGLCASMMGIGGGLIKSPLMLSMGLNPQTTTTTSSFMIIFTSSASTFQVWLRALVSTPKAPHYLILGKLHGAELAAVMASGFAGALMGQKVVNHLVQKYQKQSLLMFLLGGLTVLSVVILFSLAIADGKIGKGGFAVDEFCLRDTNSTN</sequence>
<evidence type="ECO:0000313" key="8">
    <source>
        <dbReference type="Proteomes" id="UP000001357"/>
    </source>
</evidence>
<evidence type="ECO:0000256" key="4">
    <source>
        <dbReference type="ARBA" id="ARBA00023136"/>
    </source>
</evidence>
<dbReference type="GeneID" id="5892087"/>
<dbReference type="KEGG" id="mbr:MONBRDRAFT_26471"/>
<dbReference type="eggNOG" id="ENOG502QWNB">
    <property type="taxonomic scope" value="Eukaryota"/>
</dbReference>
<keyword evidence="3 6" id="KW-1133">Transmembrane helix</keyword>
<feature type="transmembrane region" description="Helical" evidence="6">
    <location>
        <begin position="262"/>
        <end position="280"/>
    </location>
</feature>
<feature type="transmembrane region" description="Helical" evidence="6">
    <location>
        <begin position="347"/>
        <end position="365"/>
    </location>
</feature>
<evidence type="ECO:0000256" key="2">
    <source>
        <dbReference type="ARBA" id="ARBA00022692"/>
    </source>
</evidence>
<evidence type="ECO:0000256" key="6">
    <source>
        <dbReference type="SAM" id="Phobius"/>
    </source>
</evidence>